<dbReference type="RefSeq" id="WP_010857869.1">
    <property type="nucleotide sequence ID" value="NZ_KB933398.1"/>
</dbReference>
<name>R7ZII0_LYSSH</name>
<reference evidence="1 2" key="1">
    <citation type="submission" date="2013-04" db="EMBL/GenBank/DDBJ databases">
        <title>Draft genome of the heavy metal tolerant bacterium Lysinibacillus sphaericus strain OT4b.31.</title>
        <authorList>
            <person name="Pena-Montenegro T.D."/>
            <person name="Dussan J."/>
        </authorList>
    </citation>
    <scope>NUCLEOTIDE SEQUENCE [LARGE SCALE GENOMIC DNA]</scope>
    <source>
        <strain evidence="1 2">OT4b.31</strain>
    </source>
</reference>
<gene>
    <name evidence="1" type="ORF">H131_04524</name>
</gene>
<dbReference type="AlphaFoldDB" id="R7ZII0"/>
<organism evidence="1 2">
    <name type="scientific">Lysinibacillus sphaericus OT4b.31</name>
    <dbReference type="NCBI Taxonomy" id="1285586"/>
    <lineage>
        <taxon>Bacteria</taxon>
        <taxon>Bacillati</taxon>
        <taxon>Bacillota</taxon>
        <taxon>Bacilli</taxon>
        <taxon>Bacillales</taxon>
        <taxon>Bacillaceae</taxon>
        <taxon>Lysinibacillus</taxon>
    </lineage>
</organism>
<accession>R7ZII0</accession>
<evidence type="ECO:0000313" key="1">
    <source>
        <dbReference type="EMBL" id="EON73900.1"/>
    </source>
</evidence>
<proteinExistence type="predicted"/>
<evidence type="ECO:0008006" key="3">
    <source>
        <dbReference type="Google" id="ProtNLM"/>
    </source>
</evidence>
<dbReference type="Proteomes" id="UP000013911">
    <property type="component" value="Unassembled WGS sequence"/>
</dbReference>
<dbReference type="Pfam" id="PF12118">
    <property type="entry name" value="SprA-related"/>
    <property type="match status" value="1"/>
</dbReference>
<protein>
    <recommendedName>
        <fullName evidence="3">SprA-related family protein</fullName>
    </recommendedName>
</protein>
<comment type="caution">
    <text evidence="1">The sequence shown here is derived from an EMBL/GenBank/DDBJ whole genome shotgun (WGS) entry which is preliminary data.</text>
</comment>
<sequence>MKLSNLIRQESIANNHTRKKILQRKEAGDAYRKNAQYFQPKKNPILLELESLLLGRKDQDLYEQHKEEAKEVTPQQRALISDLQQTEKNVRAHEQVYKAVGGDKTETFSYTQSTELAGKLNSSDEEVAITDDAGIAPDETLQILEKVRSAALAPVNPSSQDLRLAAFADAQIQQMQTKVNDFKGDNHELIEEEPVFVQEIIEVKVPERFSNELKLDPFADTIFGKSYEEAFKARSFKNAAAKYATHIQMAKNGYQPGNDSMFSMTA</sequence>
<dbReference type="PATRIC" id="fig|1285586.5.peg.917"/>
<dbReference type="OrthoDB" id="292377at2"/>
<dbReference type="InterPro" id="IPR021973">
    <property type="entry name" value="SprA-related"/>
</dbReference>
<dbReference type="HOGENOM" id="CLU_1123461_0_0_9"/>
<dbReference type="EMBL" id="AQPX01000008">
    <property type="protein sequence ID" value="EON73900.1"/>
    <property type="molecule type" value="Genomic_DNA"/>
</dbReference>
<dbReference type="eggNOG" id="COG3064">
    <property type="taxonomic scope" value="Bacteria"/>
</dbReference>
<evidence type="ECO:0000313" key="2">
    <source>
        <dbReference type="Proteomes" id="UP000013911"/>
    </source>
</evidence>